<evidence type="ECO:0000256" key="1">
    <source>
        <dbReference type="ARBA" id="ARBA00009183"/>
    </source>
</evidence>
<dbReference type="PANTHER" id="PTHR23023">
    <property type="entry name" value="DIMETHYLANILINE MONOOXYGENASE"/>
    <property type="match status" value="1"/>
</dbReference>
<dbReference type="InterPro" id="IPR020946">
    <property type="entry name" value="Flavin_mOase-like"/>
</dbReference>
<organism evidence="6 7">
    <name type="scientific">Cadophora malorum</name>
    <dbReference type="NCBI Taxonomy" id="108018"/>
    <lineage>
        <taxon>Eukaryota</taxon>
        <taxon>Fungi</taxon>
        <taxon>Dikarya</taxon>
        <taxon>Ascomycota</taxon>
        <taxon>Pezizomycotina</taxon>
        <taxon>Leotiomycetes</taxon>
        <taxon>Helotiales</taxon>
        <taxon>Ploettnerulaceae</taxon>
        <taxon>Cadophora</taxon>
    </lineage>
</organism>
<evidence type="ECO:0000256" key="2">
    <source>
        <dbReference type="ARBA" id="ARBA00022630"/>
    </source>
</evidence>
<protein>
    <submittedName>
        <fullName evidence="6">Uncharacterized protein</fullName>
    </submittedName>
</protein>
<evidence type="ECO:0000256" key="5">
    <source>
        <dbReference type="ARBA" id="ARBA00023002"/>
    </source>
</evidence>
<keyword evidence="2" id="KW-0285">Flavoprotein</keyword>
<accession>A0A8H7T1L7</accession>
<comment type="similarity">
    <text evidence="1">Belongs to the FMO family.</text>
</comment>
<comment type="caution">
    <text evidence="6">The sequence shown here is derived from an EMBL/GenBank/DDBJ whole genome shotgun (WGS) entry which is preliminary data.</text>
</comment>
<dbReference type="Pfam" id="PF00743">
    <property type="entry name" value="FMO-like"/>
    <property type="match status" value="1"/>
</dbReference>
<dbReference type="PRINTS" id="PR00370">
    <property type="entry name" value="FMOXYGENASE"/>
</dbReference>
<dbReference type="Proteomes" id="UP000664132">
    <property type="component" value="Unassembled WGS sequence"/>
</dbReference>
<dbReference type="GO" id="GO:0050660">
    <property type="term" value="F:flavin adenine dinucleotide binding"/>
    <property type="evidence" value="ECO:0007669"/>
    <property type="project" value="InterPro"/>
</dbReference>
<keyword evidence="7" id="KW-1185">Reference proteome</keyword>
<sequence length="548" mass="62028">MAMKVAVIGAGGLGLSATKNFLEDGFDVTTYESRDYVGGLWKDSNDSTISVHSTTIFNTSKYRAAFSDFAFAETDDDYPTAAQLHGWLVRYAEHFNLMPGIKLGTKVLNINWTGNQWAVKSQKVNTGAVTTEYFDKVCVATGNFFAPKWPKLEGLDNFAGRVIHSIDYHKPEEFKDQRVLLVGMHATAQDVTNSLSEAAKHVYLAHRSGLILLPRYDDNGATSDQAATLRFSLFMAFMYRHLPILWNWLFNKLLNTISAKAFPNLPKEWGIRPAPHLAVSTPLFADTLWPHLQSNFAEPIPAIQRITGPRSVELTNGRILQDIDSIIYCTGYDTNIPDGLIPHTTGTESLHPYPNNTVGSPPNLYRNIFPLHSDPSIRKSLAFLGHGNILLPGFIQFELNAMAISQVWLGRTLLPPHSDMLAWHEANLAERKHNFAYYNALPNSTYYPTFMNMGDHFKWVDDAAGTGLYRNLGMGMEWLNWRAWRFWWRDRELYGVVMGGVFTPFVWRLFEGGKRRAMAWGECREAILRENELAREGRGRVLEGKKRV</sequence>
<evidence type="ECO:0000313" key="7">
    <source>
        <dbReference type="Proteomes" id="UP000664132"/>
    </source>
</evidence>
<proteinExistence type="inferred from homology"/>
<gene>
    <name evidence="6" type="ORF">IFR04_013939</name>
</gene>
<dbReference type="InterPro" id="IPR050346">
    <property type="entry name" value="FMO-like"/>
</dbReference>
<dbReference type="SUPFAM" id="SSF51905">
    <property type="entry name" value="FAD/NAD(P)-binding domain"/>
    <property type="match status" value="2"/>
</dbReference>
<evidence type="ECO:0000256" key="3">
    <source>
        <dbReference type="ARBA" id="ARBA00022827"/>
    </source>
</evidence>
<reference evidence="6" key="1">
    <citation type="submission" date="2021-02" db="EMBL/GenBank/DDBJ databases">
        <title>Genome sequence Cadophora malorum strain M34.</title>
        <authorList>
            <person name="Stefanovic E."/>
            <person name="Vu D."/>
            <person name="Scully C."/>
            <person name="Dijksterhuis J."/>
            <person name="Roader J."/>
            <person name="Houbraken J."/>
        </authorList>
    </citation>
    <scope>NUCLEOTIDE SEQUENCE</scope>
    <source>
        <strain evidence="6">M34</strain>
    </source>
</reference>
<evidence type="ECO:0000256" key="4">
    <source>
        <dbReference type="ARBA" id="ARBA00022857"/>
    </source>
</evidence>
<dbReference type="InterPro" id="IPR036188">
    <property type="entry name" value="FAD/NAD-bd_sf"/>
</dbReference>
<dbReference type="InterPro" id="IPR000960">
    <property type="entry name" value="Flavin_mOase"/>
</dbReference>
<keyword evidence="4" id="KW-0521">NADP</keyword>
<evidence type="ECO:0000313" key="6">
    <source>
        <dbReference type="EMBL" id="KAG4412920.1"/>
    </source>
</evidence>
<keyword evidence="5" id="KW-0560">Oxidoreductase</keyword>
<dbReference type="EMBL" id="JAFJYH010000344">
    <property type="protein sequence ID" value="KAG4412920.1"/>
    <property type="molecule type" value="Genomic_DNA"/>
</dbReference>
<dbReference type="AlphaFoldDB" id="A0A8H7T1L7"/>
<keyword evidence="3" id="KW-0274">FAD</keyword>
<dbReference type="GO" id="GO:0050661">
    <property type="term" value="F:NADP binding"/>
    <property type="evidence" value="ECO:0007669"/>
    <property type="project" value="InterPro"/>
</dbReference>
<dbReference type="Gene3D" id="3.50.50.60">
    <property type="entry name" value="FAD/NAD(P)-binding domain"/>
    <property type="match status" value="2"/>
</dbReference>
<dbReference type="OrthoDB" id="66881at2759"/>
<name>A0A8H7T1L7_9HELO</name>
<dbReference type="GO" id="GO:0004499">
    <property type="term" value="F:N,N-dimethylaniline monooxygenase activity"/>
    <property type="evidence" value="ECO:0007669"/>
    <property type="project" value="InterPro"/>
</dbReference>